<name>I2H5W6_HENB6</name>
<dbReference type="STRING" id="1071380.I2H5W6"/>
<evidence type="ECO:0000256" key="4">
    <source>
        <dbReference type="ARBA" id="ARBA00022552"/>
    </source>
</evidence>
<dbReference type="GO" id="GO:0034511">
    <property type="term" value="F:U3 snoRNA binding"/>
    <property type="evidence" value="ECO:0007669"/>
    <property type="project" value="EnsemblFungi"/>
</dbReference>
<feature type="compositionally biased region" description="Acidic residues" evidence="8">
    <location>
        <begin position="327"/>
        <end position="342"/>
    </location>
</feature>
<evidence type="ECO:0000256" key="8">
    <source>
        <dbReference type="SAM" id="MobiDB-lite"/>
    </source>
</evidence>
<feature type="region of interest" description="Disordered" evidence="8">
    <location>
        <begin position="280"/>
        <end position="343"/>
    </location>
</feature>
<evidence type="ECO:0000256" key="7">
    <source>
        <dbReference type="SAM" id="Coils"/>
    </source>
</evidence>
<dbReference type="GO" id="GO:0000472">
    <property type="term" value="P:endonucleolytic cleavage to generate mature 5'-end of SSU-rRNA from (SSU-rRNA, 5.8S rRNA, LSU-rRNA)"/>
    <property type="evidence" value="ECO:0007669"/>
    <property type="project" value="EnsemblFungi"/>
</dbReference>
<protein>
    <recommendedName>
        <fullName evidence="11">Nop14-like family protein</fullName>
    </recommendedName>
</protein>
<dbReference type="Proteomes" id="UP000002866">
    <property type="component" value="Chromosome 6"/>
</dbReference>
<dbReference type="AlphaFoldDB" id="I2H5W6"/>
<feature type="region of interest" description="Disordered" evidence="8">
    <location>
        <begin position="788"/>
        <end position="807"/>
    </location>
</feature>
<dbReference type="FunCoup" id="I2H5W6">
    <property type="interactions" value="1224"/>
</dbReference>
<dbReference type="PANTHER" id="PTHR23183:SF0">
    <property type="entry name" value="NUCLEOLAR PROTEIN 14"/>
    <property type="match status" value="1"/>
</dbReference>
<dbReference type="GO" id="GO:0000447">
    <property type="term" value="P:endonucleolytic cleavage in ITS1 to separate SSU-rRNA from 5.8S rRNA and LSU-rRNA from tricistronic rRNA transcript (SSU-rRNA, 5.8S rRNA, LSU-rRNA)"/>
    <property type="evidence" value="ECO:0007669"/>
    <property type="project" value="EnsemblFungi"/>
</dbReference>
<reference evidence="9 10" key="1">
    <citation type="journal article" date="2011" name="Proc. Natl. Acad. Sci. U.S.A.">
        <title>Evolutionary erosion of yeast sex chromosomes by mating-type switching accidents.</title>
        <authorList>
            <person name="Gordon J.L."/>
            <person name="Armisen D."/>
            <person name="Proux-Wera E."/>
            <person name="Oheigeartaigh S.S."/>
            <person name="Byrne K.P."/>
            <person name="Wolfe K.H."/>
        </authorList>
    </citation>
    <scope>NUCLEOTIDE SEQUENCE [LARGE SCALE GENOMIC DNA]</scope>
    <source>
        <strain evidence="10">ATCC 34711 / CBS 6284 / DSM 70876 / NBRC 10599 / NRRL Y-10934 / UCD 77-7</strain>
    </source>
</reference>
<feature type="region of interest" description="Disordered" evidence="8">
    <location>
        <begin position="1"/>
        <end position="40"/>
    </location>
</feature>
<dbReference type="RefSeq" id="XP_004181287.1">
    <property type="nucleotide sequence ID" value="XM_004181239.1"/>
</dbReference>
<dbReference type="Pfam" id="PF04147">
    <property type="entry name" value="Nop14"/>
    <property type="match status" value="2"/>
</dbReference>
<evidence type="ECO:0000256" key="6">
    <source>
        <dbReference type="ARBA" id="ARBA00024695"/>
    </source>
</evidence>
<keyword evidence="4" id="KW-0698">rRNA processing</keyword>
<dbReference type="OrthoDB" id="441771at2759"/>
<comment type="function">
    <text evidence="6">Involved in nucleolar processing of pre-18S ribosomal RNA. Has a role in the nuclear export of 40S pre-ribosomal subunit to the cytoplasm.</text>
</comment>
<evidence type="ECO:0000256" key="2">
    <source>
        <dbReference type="ARBA" id="ARBA00007466"/>
    </source>
</evidence>
<dbReference type="eggNOG" id="KOG2147">
    <property type="taxonomic scope" value="Eukaryota"/>
</dbReference>
<dbReference type="InterPro" id="IPR007276">
    <property type="entry name" value="Nop14"/>
</dbReference>
<dbReference type="HOGENOM" id="CLU_008874_0_0_1"/>
<evidence type="ECO:0000256" key="1">
    <source>
        <dbReference type="ARBA" id="ARBA00004604"/>
    </source>
</evidence>
<gene>
    <name evidence="9" type="primary">TBLA0F02260</name>
    <name evidence="9" type="ORF">TBLA_0F02260</name>
</gene>
<evidence type="ECO:0000313" key="10">
    <source>
        <dbReference type="Proteomes" id="UP000002866"/>
    </source>
</evidence>
<keyword evidence="10" id="KW-1185">Reference proteome</keyword>
<accession>I2H5W6</accession>
<evidence type="ECO:0000313" key="9">
    <source>
        <dbReference type="EMBL" id="CCH61768.1"/>
    </source>
</evidence>
<keyword evidence="3" id="KW-0690">Ribosome biogenesis</keyword>
<dbReference type="PANTHER" id="PTHR23183">
    <property type="entry name" value="NOP14"/>
    <property type="match status" value="1"/>
</dbReference>
<sequence>MAGSQLKNLKATLKAHGLTGQTKSKKKNTKRQPKDFDREEKAKIIAKIREDFNPFEVKATRNKRKDNKIGNDKIAVGKPGISKQIGEEKRLHAFESRKKLKVRKVVLLISVYGERDKNMTEEEKMLERFTRERQSQSRKNKKDLFNLEGDTNEFDDGDMFGNGLTHLGKTISMDDDFDQGDLGLKRAYGDEDGTQEPFRKKTKAEIMREVIAKSKYYKHERQKEHAKMEDEVDALDEDFEDIMSELASSNMTSKATIQEKPEVDKDYDVKVKELLMEKRAVPADRTKTDEELKNEAEEKKKQLEQQRLDRMKGMLEDDDGKEKGVEDLDDGFWENDDDDDMAGEIIANSDDDVQLENDDEQEPLTHAENQLSNFPRQLPNAPCPSNVQELVSFLEKSPLNEHPKMVRAIIRAYQPKLAEGNNEKMSTFTGVLLRYILFISNQDPSQNVMDLQTAQNSLIRILKSLAEKYNRGLSDTSRLIISEIQERFTLGKFSNLTIGDLVFFSIMGTIFSTSDQYHIVITPCSILIGEFLEQIKLDSLPALAYGSILVKITLQYERLSKRFIPEVAYFLEKSLTSLLDRKFSNLDGIRLDSHALGLTKFSNFDENDTPILYLHQIFDNNNNSTDTFKKSIIKNCLESLEHIISSVWKELPAFKELIKPFELLLRQYSTAYPSLSNSEHIIDKIERLLKFDEHTPLTLQNHKPIAIPSRAPKFEENFNPDKKSYDPDRTRSELNKLKAQIKKERKFTMKEIRKDTRFEARQNISLKKKENEEYHAKMSRIVNSINTEEGAEKNKYEREKRLRNTKK</sequence>
<keyword evidence="5" id="KW-0539">Nucleus</keyword>
<dbReference type="KEGG" id="tbl:TBLA_0F02260"/>
<dbReference type="GO" id="GO:0032040">
    <property type="term" value="C:small-subunit processome"/>
    <property type="evidence" value="ECO:0007669"/>
    <property type="project" value="EnsemblFungi"/>
</dbReference>
<dbReference type="GO" id="GO:0030692">
    <property type="term" value="C:Noc4p-Nop14p complex"/>
    <property type="evidence" value="ECO:0007669"/>
    <property type="project" value="EnsemblFungi"/>
</dbReference>
<feature type="compositionally biased region" description="Basic and acidic residues" evidence="8">
    <location>
        <begin position="280"/>
        <end position="326"/>
    </location>
</feature>
<dbReference type="EMBL" id="HE806321">
    <property type="protein sequence ID" value="CCH61768.1"/>
    <property type="molecule type" value="Genomic_DNA"/>
</dbReference>
<dbReference type="InParanoid" id="I2H5W6"/>
<comment type="similarity">
    <text evidence="2">Belongs to the NOP14 family.</text>
</comment>
<dbReference type="GeneID" id="14496877"/>
<dbReference type="GO" id="GO:0000480">
    <property type="term" value="P:endonucleolytic cleavage in 5'-ETS of tricistronic rRNA transcript (SSU-rRNA, 5.8S rRNA, LSU-rRNA)"/>
    <property type="evidence" value="ECO:0007669"/>
    <property type="project" value="EnsemblFungi"/>
</dbReference>
<evidence type="ECO:0008006" key="11">
    <source>
        <dbReference type="Google" id="ProtNLM"/>
    </source>
</evidence>
<proteinExistence type="inferred from homology"/>
<comment type="subcellular location">
    <subcellularLocation>
        <location evidence="1">Nucleus</location>
        <location evidence="1">Nucleolus</location>
    </subcellularLocation>
</comment>
<dbReference type="OMA" id="KSCWPSL"/>
<organism evidence="9 10">
    <name type="scientific">Henningerozyma blattae (strain ATCC 34711 / CBS 6284 / DSM 70876 / NBRC 10599 / NRRL Y-10934 / UCD 77-7)</name>
    <name type="common">Yeast</name>
    <name type="synonym">Tetrapisispora blattae</name>
    <dbReference type="NCBI Taxonomy" id="1071380"/>
    <lineage>
        <taxon>Eukaryota</taxon>
        <taxon>Fungi</taxon>
        <taxon>Dikarya</taxon>
        <taxon>Ascomycota</taxon>
        <taxon>Saccharomycotina</taxon>
        <taxon>Saccharomycetes</taxon>
        <taxon>Saccharomycetales</taxon>
        <taxon>Saccharomycetaceae</taxon>
        <taxon>Henningerozyma</taxon>
    </lineage>
</organism>
<evidence type="ECO:0000256" key="3">
    <source>
        <dbReference type="ARBA" id="ARBA00022517"/>
    </source>
</evidence>
<feature type="compositionally biased region" description="Basic and acidic residues" evidence="8">
    <location>
        <begin position="790"/>
        <end position="807"/>
    </location>
</feature>
<evidence type="ECO:0000256" key="5">
    <source>
        <dbReference type="ARBA" id="ARBA00023242"/>
    </source>
</evidence>
<feature type="coiled-coil region" evidence="7">
    <location>
        <begin position="218"/>
        <end position="245"/>
    </location>
</feature>
<keyword evidence="7" id="KW-0175">Coiled coil</keyword>